<dbReference type="SUPFAM" id="SSF53756">
    <property type="entry name" value="UDP-Glycosyltransferase/glycogen phosphorylase"/>
    <property type="match status" value="1"/>
</dbReference>
<keyword evidence="5 10" id="KW-0808">Transferase</keyword>
<evidence type="ECO:0000256" key="8">
    <source>
        <dbReference type="PIRSR" id="PIRSR639901-1"/>
    </source>
</evidence>
<dbReference type="InterPro" id="IPR007507">
    <property type="entry name" value="Glycos_transf_N"/>
</dbReference>
<evidence type="ECO:0000256" key="3">
    <source>
        <dbReference type="ARBA" id="ARBA00012621"/>
    </source>
</evidence>
<dbReference type="GO" id="GO:0005886">
    <property type="term" value="C:plasma membrane"/>
    <property type="evidence" value="ECO:0007669"/>
    <property type="project" value="UniProtKB-SubCell"/>
</dbReference>
<dbReference type="UniPathway" id="UPA00958"/>
<evidence type="ECO:0000256" key="2">
    <source>
        <dbReference type="ARBA" id="ARBA00004713"/>
    </source>
</evidence>
<dbReference type="InterPro" id="IPR038107">
    <property type="entry name" value="Glycos_transf_N_sf"/>
</dbReference>
<dbReference type="EC" id="2.4.99.12" evidence="3 10"/>
<evidence type="ECO:0000256" key="9">
    <source>
        <dbReference type="PIRSR" id="PIRSR639901-2"/>
    </source>
</evidence>
<evidence type="ECO:0000256" key="10">
    <source>
        <dbReference type="RuleBase" id="RU365103"/>
    </source>
</evidence>
<dbReference type="Gene3D" id="3.40.50.11720">
    <property type="entry name" value="3-Deoxy-D-manno-octulosonic-acid transferase, N-terminal domain"/>
    <property type="match status" value="1"/>
</dbReference>
<feature type="domain" description="3-deoxy-D-manno-octulosonic-acid transferase N-terminal" evidence="11">
    <location>
        <begin position="35"/>
        <end position="209"/>
    </location>
</feature>
<dbReference type="Gene3D" id="3.40.50.2000">
    <property type="entry name" value="Glycogen Phosphorylase B"/>
    <property type="match status" value="1"/>
</dbReference>
<protein>
    <recommendedName>
        <fullName evidence="4 10">3-deoxy-D-manno-octulosonic acid transferase</fullName>
        <shortName evidence="10">Kdo transferase</shortName>
        <ecNumber evidence="3 10">2.4.99.12</ecNumber>
    </recommendedName>
    <alternativeName>
        <fullName evidence="6 10">Lipid IV(A) 3-deoxy-D-manno-octulosonic acid transferase</fullName>
    </alternativeName>
</protein>
<dbReference type="GO" id="GO:0043842">
    <property type="term" value="F:Kdo transferase activity"/>
    <property type="evidence" value="ECO:0007669"/>
    <property type="project" value="UniProtKB-EC"/>
</dbReference>
<dbReference type="OrthoDB" id="9789797at2"/>
<dbReference type="PANTHER" id="PTHR42755">
    <property type="entry name" value="3-DEOXY-MANNO-OCTULOSONATE CYTIDYLYLTRANSFERASE"/>
    <property type="match status" value="1"/>
</dbReference>
<evidence type="ECO:0000256" key="6">
    <source>
        <dbReference type="ARBA" id="ARBA00031445"/>
    </source>
</evidence>
<evidence type="ECO:0000256" key="5">
    <source>
        <dbReference type="ARBA" id="ARBA00022679"/>
    </source>
</evidence>
<keyword evidence="10" id="KW-1003">Cell membrane</keyword>
<comment type="catalytic activity">
    <reaction evidence="7 10">
        <text>lipid IVA (E. coli) + CMP-3-deoxy-beta-D-manno-octulosonate = alpha-Kdo-(2-&gt;6)-lipid IVA (E. coli) + CMP + H(+)</text>
        <dbReference type="Rhea" id="RHEA:28066"/>
        <dbReference type="ChEBI" id="CHEBI:15378"/>
        <dbReference type="ChEBI" id="CHEBI:58603"/>
        <dbReference type="ChEBI" id="CHEBI:60364"/>
        <dbReference type="ChEBI" id="CHEBI:60377"/>
        <dbReference type="ChEBI" id="CHEBI:85987"/>
        <dbReference type="EC" id="2.4.99.12"/>
    </reaction>
</comment>
<dbReference type="Pfam" id="PF04413">
    <property type="entry name" value="Glycos_transf_N"/>
    <property type="match status" value="1"/>
</dbReference>
<feature type="active site" description="Proton acceptor" evidence="8">
    <location>
        <position position="62"/>
    </location>
</feature>
<dbReference type="EMBL" id="CP046052">
    <property type="protein sequence ID" value="QGM47014.1"/>
    <property type="molecule type" value="Genomic_DNA"/>
</dbReference>
<evidence type="ECO:0000259" key="11">
    <source>
        <dbReference type="Pfam" id="PF04413"/>
    </source>
</evidence>
<keyword evidence="10" id="KW-0448">Lipopolysaccharide biosynthesis</keyword>
<sequence length="425" mass="45305">MPILALYRLATIALTPLARPLLAIRARQGKEDPARLNERLGFASLPRPAGRLVWLHGASLGESLSLLPLIDRFIQRGVEVLVTSGTVTSARLLAARLPAGAFHQFLPLDAPRFVERFLDHWRPDLALFAESELWPNIVASIHKRRAPLVLVNARISTASAERWRRAPGVGASLFGKIDLCLAQDPENAARFLGLGAPRARVAGNLKFDVPPPPIEAAQLAGFKGAIGARPVFAAVSTHPGEEAFILDAHQEMARQMPALLTVIAPRHPERGAEIAGLARSRGLNAVQRSAGAQPQRDAQIYVADTVGELGLIFRSAEVVFMGRSLAPGGGHNPIEAAKLGCAILHGPSVEDFADVYAELNAAKGAARVSDAPGLARAALYLLSQPARTRKMGRAGAEAVERLGGASQEIMTAIEPYLAQLAAARQ</sequence>
<dbReference type="Proteomes" id="UP000309061">
    <property type="component" value="Chromosome"/>
</dbReference>
<accession>A0A6B8KEW8</accession>
<dbReference type="PANTHER" id="PTHR42755:SF1">
    <property type="entry name" value="3-DEOXY-D-MANNO-OCTULOSONIC ACID TRANSFERASE, MITOCHONDRIAL-RELATED"/>
    <property type="match status" value="1"/>
</dbReference>
<evidence type="ECO:0000256" key="4">
    <source>
        <dbReference type="ARBA" id="ARBA00019077"/>
    </source>
</evidence>
<gene>
    <name evidence="12" type="ORF">H2LOC_015695</name>
</gene>
<evidence type="ECO:0000256" key="1">
    <source>
        <dbReference type="ARBA" id="ARBA00003394"/>
    </source>
</evidence>
<evidence type="ECO:0000256" key="7">
    <source>
        <dbReference type="ARBA" id="ARBA00049183"/>
    </source>
</evidence>
<reference evidence="12 13" key="1">
    <citation type="submission" date="2019-11" db="EMBL/GenBank/DDBJ databases">
        <title>The genome sequence of Methylocystis heyeri.</title>
        <authorList>
            <person name="Oshkin I.Y."/>
            <person name="Miroshnikov K."/>
            <person name="Dedysh S.N."/>
        </authorList>
    </citation>
    <scope>NUCLEOTIDE SEQUENCE [LARGE SCALE GENOMIC DNA]</scope>
    <source>
        <strain evidence="12 13">H2</strain>
    </source>
</reference>
<evidence type="ECO:0000313" key="13">
    <source>
        <dbReference type="Proteomes" id="UP000309061"/>
    </source>
</evidence>
<proteinExistence type="inferred from homology"/>
<comment type="subcellular location">
    <subcellularLocation>
        <location evidence="10">Cell membrane</location>
    </subcellularLocation>
</comment>
<organism evidence="12 13">
    <name type="scientific">Methylocystis heyeri</name>
    <dbReference type="NCBI Taxonomy" id="391905"/>
    <lineage>
        <taxon>Bacteria</taxon>
        <taxon>Pseudomonadati</taxon>
        <taxon>Pseudomonadota</taxon>
        <taxon>Alphaproteobacteria</taxon>
        <taxon>Hyphomicrobiales</taxon>
        <taxon>Methylocystaceae</taxon>
        <taxon>Methylocystis</taxon>
    </lineage>
</organism>
<dbReference type="GO" id="GO:0009244">
    <property type="term" value="P:lipopolysaccharide core region biosynthetic process"/>
    <property type="evidence" value="ECO:0007669"/>
    <property type="project" value="UniProtKB-UniRule"/>
</dbReference>
<dbReference type="KEGG" id="mhey:H2LOC_015695"/>
<dbReference type="InterPro" id="IPR039901">
    <property type="entry name" value="Kdotransferase"/>
</dbReference>
<evidence type="ECO:0000313" key="12">
    <source>
        <dbReference type="EMBL" id="QGM47014.1"/>
    </source>
</evidence>
<comment type="pathway">
    <text evidence="2 10">Bacterial outer membrane biogenesis; LPS core biosynthesis.</text>
</comment>
<name>A0A6B8KEW8_9HYPH</name>
<keyword evidence="13" id="KW-1185">Reference proteome</keyword>
<comment type="function">
    <text evidence="1 10">Involved in lipopolysaccharide (LPS) biosynthesis. Catalyzes the transfer of 3-deoxy-D-manno-octulosonate (Kdo) residue(s) from CMP-Kdo to lipid IV(A), the tetraacyldisaccharide-1,4'-bisphosphate precursor of lipid A.</text>
</comment>
<keyword evidence="10" id="KW-0472">Membrane</keyword>
<dbReference type="GO" id="GO:0009245">
    <property type="term" value="P:lipid A biosynthetic process"/>
    <property type="evidence" value="ECO:0007669"/>
    <property type="project" value="TreeGrafter"/>
</dbReference>
<feature type="site" description="Transition state stabilizer" evidence="9">
    <location>
        <position position="130"/>
    </location>
</feature>
<feature type="site" description="Transition state stabilizer" evidence="9">
    <location>
        <position position="206"/>
    </location>
</feature>
<dbReference type="AlphaFoldDB" id="A0A6B8KEW8"/>
<comment type="similarity">
    <text evidence="10">Belongs to the glycosyltransferase group 1 family.</text>
</comment>
<dbReference type="RefSeq" id="WP_136498033.1">
    <property type="nucleotide sequence ID" value="NZ_CP046052.1"/>
</dbReference>